<proteinExistence type="predicted"/>
<dbReference type="VEuPathDB" id="FungiDB:ASPGLDRAFT_410632"/>
<reference evidence="2" key="1">
    <citation type="journal article" date="2017" name="Genome Biol.">
        <title>Comparative genomics reveals high biological diversity and specific adaptations in the industrially and medically important fungal genus Aspergillus.</title>
        <authorList>
            <person name="de Vries R.P."/>
            <person name="Riley R."/>
            <person name="Wiebenga A."/>
            <person name="Aguilar-Osorio G."/>
            <person name="Amillis S."/>
            <person name="Uchima C.A."/>
            <person name="Anderluh G."/>
            <person name="Asadollahi M."/>
            <person name="Askin M."/>
            <person name="Barry K."/>
            <person name="Battaglia E."/>
            <person name="Bayram O."/>
            <person name="Benocci T."/>
            <person name="Braus-Stromeyer S.A."/>
            <person name="Caldana C."/>
            <person name="Canovas D."/>
            <person name="Cerqueira G.C."/>
            <person name="Chen F."/>
            <person name="Chen W."/>
            <person name="Choi C."/>
            <person name="Clum A."/>
            <person name="Dos Santos R.A."/>
            <person name="Damasio A.R."/>
            <person name="Diallinas G."/>
            <person name="Emri T."/>
            <person name="Fekete E."/>
            <person name="Flipphi M."/>
            <person name="Freyberg S."/>
            <person name="Gallo A."/>
            <person name="Gournas C."/>
            <person name="Habgood R."/>
            <person name="Hainaut M."/>
            <person name="Harispe M.L."/>
            <person name="Henrissat B."/>
            <person name="Hilden K.S."/>
            <person name="Hope R."/>
            <person name="Hossain A."/>
            <person name="Karabika E."/>
            <person name="Karaffa L."/>
            <person name="Karanyi Z."/>
            <person name="Krasevec N."/>
            <person name="Kuo A."/>
            <person name="Kusch H."/>
            <person name="LaButti K."/>
            <person name="Lagendijk E.L."/>
            <person name="Lapidus A."/>
            <person name="Levasseur A."/>
            <person name="Lindquist E."/>
            <person name="Lipzen A."/>
            <person name="Logrieco A.F."/>
            <person name="MacCabe A."/>
            <person name="Maekelae M.R."/>
            <person name="Malavazi I."/>
            <person name="Melin P."/>
            <person name="Meyer V."/>
            <person name="Mielnichuk N."/>
            <person name="Miskei M."/>
            <person name="Molnar A.P."/>
            <person name="Mule G."/>
            <person name="Ngan C.Y."/>
            <person name="Orejas M."/>
            <person name="Orosz E."/>
            <person name="Ouedraogo J.P."/>
            <person name="Overkamp K.M."/>
            <person name="Park H.-S."/>
            <person name="Perrone G."/>
            <person name="Piumi F."/>
            <person name="Punt P.J."/>
            <person name="Ram A.F."/>
            <person name="Ramon A."/>
            <person name="Rauscher S."/>
            <person name="Record E."/>
            <person name="Riano-Pachon D.M."/>
            <person name="Robert V."/>
            <person name="Roehrig J."/>
            <person name="Ruller R."/>
            <person name="Salamov A."/>
            <person name="Salih N.S."/>
            <person name="Samson R.A."/>
            <person name="Sandor E."/>
            <person name="Sanguinetti M."/>
            <person name="Schuetze T."/>
            <person name="Sepcic K."/>
            <person name="Shelest E."/>
            <person name="Sherlock G."/>
            <person name="Sophianopoulou V."/>
            <person name="Squina F.M."/>
            <person name="Sun H."/>
            <person name="Susca A."/>
            <person name="Todd R.B."/>
            <person name="Tsang A."/>
            <person name="Unkles S.E."/>
            <person name="van de Wiele N."/>
            <person name="van Rossen-Uffink D."/>
            <person name="Oliveira J.V."/>
            <person name="Vesth T.C."/>
            <person name="Visser J."/>
            <person name="Yu J.-H."/>
            <person name="Zhou M."/>
            <person name="Andersen M.R."/>
            <person name="Archer D.B."/>
            <person name="Baker S.E."/>
            <person name="Benoit I."/>
            <person name="Brakhage A.A."/>
            <person name="Braus G.H."/>
            <person name="Fischer R."/>
            <person name="Frisvad J.C."/>
            <person name="Goldman G.H."/>
            <person name="Houbraken J."/>
            <person name="Oakley B."/>
            <person name="Pocsi I."/>
            <person name="Scazzocchio C."/>
            <person name="Seiboth B."/>
            <person name="vanKuyk P.A."/>
            <person name="Wortman J."/>
            <person name="Dyer P.S."/>
            <person name="Grigoriev I.V."/>
        </authorList>
    </citation>
    <scope>NUCLEOTIDE SEQUENCE [LARGE SCALE GENOMIC DNA]</scope>
    <source>
        <strain evidence="2">CBS 516.65</strain>
    </source>
</reference>
<dbReference type="Proteomes" id="UP000184300">
    <property type="component" value="Unassembled WGS sequence"/>
</dbReference>
<evidence type="ECO:0000313" key="1">
    <source>
        <dbReference type="EMBL" id="OJJ83526.1"/>
    </source>
</evidence>
<dbReference type="RefSeq" id="XP_022400224.1">
    <property type="nucleotide sequence ID" value="XM_022545329.1"/>
</dbReference>
<name>A0A1L9VHX0_ASPGL</name>
<evidence type="ECO:0000313" key="2">
    <source>
        <dbReference type="Proteomes" id="UP000184300"/>
    </source>
</evidence>
<keyword evidence="2" id="KW-1185">Reference proteome</keyword>
<protein>
    <submittedName>
        <fullName evidence="1">Uncharacterized protein</fullName>
    </submittedName>
</protein>
<dbReference type="AlphaFoldDB" id="A0A1L9VHX0"/>
<accession>A0A1L9VHX0</accession>
<dbReference type="GeneID" id="34461590"/>
<gene>
    <name evidence="1" type="ORF">ASPGLDRAFT_410632</name>
</gene>
<sequence length="85" mass="9299">MVACISSQSTVCVCIPCCNLITVGLRRNGLTSPYYLGTPAEDYRVLPRTYGVRCIYSARAIYSLPYCLSSCLILCTCICTITSIL</sequence>
<dbReference type="EMBL" id="KV878899">
    <property type="protein sequence ID" value="OJJ83526.1"/>
    <property type="molecule type" value="Genomic_DNA"/>
</dbReference>
<organism evidence="1 2">
    <name type="scientific">Aspergillus glaucus CBS 516.65</name>
    <dbReference type="NCBI Taxonomy" id="1160497"/>
    <lineage>
        <taxon>Eukaryota</taxon>
        <taxon>Fungi</taxon>
        <taxon>Dikarya</taxon>
        <taxon>Ascomycota</taxon>
        <taxon>Pezizomycotina</taxon>
        <taxon>Eurotiomycetes</taxon>
        <taxon>Eurotiomycetidae</taxon>
        <taxon>Eurotiales</taxon>
        <taxon>Aspergillaceae</taxon>
        <taxon>Aspergillus</taxon>
        <taxon>Aspergillus subgen. Aspergillus</taxon>
    </lineage>
</organism>